<evidence type="ECO:0000313" key="2">
    <source>
        <dbReference type="Proteomes" id="UP000319143"/>
    </source>
</evidence>
<gene>
    <name evidence="1" type="ORF">Poly41_35550</name>
</gene>
<name>A0A5C6DMP3_9BACT</name>
<accession>A0A5C6DMP3</accession>
<dbReference type="OrthoDB" id="239066at2"/>
<protein>
    <recommendedName>
        <fullName evidence="3">Winged helix-turn helix domain-containing protein</fullName>
    </recommendedName>
</protein>
<organism evidence="1 2">
    <name type="scientific">Novipirellula artificiosorum</name>
    <dbReference type="NCBI Taxonomy" id="2528016"/>
    <lineage>
        <taxon>Bacteria</taxon>
        <taxon>Pseudomonadati</taxon>
        <taxon>Planctomycetota</taxon>
        <taxon>Planctomycetia</taxon>
        <taxon>Pirellulales</taxon>
        <taxon>Pirellulaceae</taxon>
        <taxon>Novipirellula</taxon>
    </lineage>
</organism>
<dbReference type="RefSeq" id="WP_146527841.1">
    <property type="nucleotide sequence ID" value="NZ_SJPV01000005.1"/>
</dbReference>
<dbReference type="AlphaFoldDB" id="A0A5C6DMP3"/>
<keyword evidence="2" id="KW-1185">Reference proteome</keyword>
<comment type="caution">
    <text evidence="1">The sequence shown here is derived from an EMBL/GenBank/DDBJ whole genome shotgun (WGS) entry which is preliminary data.</text>
</comment>
<evidence type="ECO:0000313" key="1">
    <source>
        <dbReference type="EMBL" id="TWU37424.1"/>
    </source>
</evidence>
<dbReference type="Proteomes" id="UP000319143">
    <property type="component" value="Unassembled WGS sequence"/>
</dbReference>
<evidence type="ECO:0008006" key="3">
    <source>
        <dbReference type="Google" id="ProtNLM"/>
    </source>
</evidence>
<sequence>MNVDLTVKFAIENPTWGYDRITGALSNVGYHITVTTIGNILEAHGIEPAPDRKRTGSWATFMKSHYATEIQEQSV</sequence>
<proteinExistence type="predicted"/>
<reference evidence="1 2" key="1">
    <citation type="submission" date="2019-02" db="EMBL/GenBank/DDBJ databases">
        <title>Deep-cultivation of Planctomycetes and their phenomic and genomic characterization uncovers novel biology.</title>
        <authorList>
            <person name="Wiegand S."/>
            <person name="Jogler M."/>
            <person name="Boedeker C."/>
            <person name="Pinto D."/>
            <person name="Vollmers J."/>
            <person name="Rivas-Marin E."/>
            <person name="Kohn T."/>
            <person name="Peeters S.H."/>
            <person name="Heuer A."/>
            <person name="Rast P."/>
            <person name="Oberbeckmann S."/>
            <person name="Bunk B."/>
            <person name="Jeske O."/>
            <person name="Meyerdierks A."/>
            <person name="Storesund J.E."/>
            <person name="Kallscheuer N."/>
            <person name="Luecker S."/>
            <person name="Lage O.M."/>
            <person name="Pohl T."/>
            <person name="Merkel B.J."/>
            <person name="Hornburger P."/>
            <person name="Mueller R.-W."/>
            <person name="Bruemmer F."/>
            <person name="Labrenz M."/>
            <person name="Spormann A.M."/>
            <person name="Op Den Camp H."/>
            <person name="Overmann J."/>
            <person name="Amann R."/>
            <person name="Jetten M.S.M."/>
            <person name="Mascher T."/>
            <person name="Medema M.H."/>
            <person name="Devos D.P."/>
            <person name="Kaster A.-K."/>
            <person name="Ovreas L."/>
            <person name="Rohde M."/>
            <person name="Galperin M.Y."/>
            <person name="Jogler C."/>
        </authorList>
    </citation>
    <scope>NUCLEOTIDE SEQUENCE [LARGE SCALE GENOMIC DNA]</scope>
    <source>
        <strain evidence="1 2">Poly41</strain>
    </source>
</reference>
<dbReference type="EMBL" id="SJPV01000005">
    <property type="protein sequence ID" value="TWU37424.1"/>
    <property type="molecule type" value="Genomic_DNA"/>
</dbReference>